<keyword evidence="12" id="KW-1185">Reference proteome</keyword>
<dbReference type="NCBIfam" id="TIGR01178">
    <property type="entry name" value="ade"/>
    <property type="match status" value="1"/>
</dbReference>
<evidence type="ECO:0000256" key="7">
    <source>
        <dbReference type="ARBA" id="ARBA00069718"/>
    </source>
</evidence>
<dbReference type="Pfam" id="PF01979">
    <property type="entry name" value="Amidohydro_1"/>
    <property type="match status" value="1"/>
</dbReference>
<dbReference type="InterPro" id="IPR011059">
    <property type="entry name" value="Metal-dep_hydrolase_composite"/>
</dbReference>
<dbReference type="STRING" id="157733.AB986_10865"/>
<sequence>MDKLVTRIQTAAGARLADTVIKNGYVLDSYNLELVKADVAIVNGVIAGIGTFEGVEIIDAEGKYVVPSLIDAHVHIESAMVTPTEFAKAVLPHGVTTVITDPHEIANVCGTEGLSFMLEDSETVPMDIFFMLPSCVPSTSFENSGAILTAKDLKPFYKHNRVLGLAEVMDYPSVAETSDSMMQKLNDAHLHNKKIDGHAAGLDSRAINIYKAAGIDTDHECITADEALERIQRGMYVLIREGSVAKNLKQLLPAITERNARRFMFCTDDKHMNDLLNEGSVDHNIRLSIEHGLNPLLAIQMATLNAAECYGLKTKGALVPGNDADFLLLDDLESFSIAHVYRGGKLVAENGSTEGKKRPADAVMNSVHIPELTEDHLRLSVGEGKANVIEIIPNQLVTNKLNIEVDRDPNHAFMPSAKNDLMKLAVIERHHHTGNIGLGIVKGLQFKQGAIASTVGHDSHNLIIAGTNDLDMIKAAEMIEDMQGGLVVIKDQKVIGKLPLPIAGLLSDKDYRTVEKELENLDQALELIEAPTHFNPFLTLSFLSLPVIPDLKLTDLGLFDVKAFRHISITE</sequence>
<keyword evidence="5 8" id="KW-0464">Manganese</keyword>
<dbReference type="Proteomes" id="UP000035996">
    <property type="component" value="Unassembled WGS sequence"/>
</dbReference>
<dbReference type="SUPFAM" id="SSF51556">
    <property type="entry name" value="Metallo-dependent hydrolases"/>
    <property type="match status" value="1"/>
</dbReference>
<dbReference type="Pfam" id="PF13382">
    <property type="entry name" value="Adenine_deam_C"/>
    <property type="match status" value="1"/>
</dbReference>
<keyword evidence="4 8" id="KW-0378">Hydrolase</keyword>
<dbReference type="EC" id="3.5.4.2" evidence="3 8"/>
<organism evidence="11 12">
    <name type="scientific">Guptibacillus hwajinpoensis</name>
    <dbReference type="NCBI Taxonomy" id="208199"/>
    <lineage>
        <taxon>Bacteria</taxon>
        <taxon>Bacillati</taxon>
        <taxon>Bacillota</taxon>
        <taxon>Bacilli</taxon>
        <taxon>Bacillales</taxon>
        <taxon>Guptibacillaceae</taxon>
        <taxon>Guptibacillus</taxon>
    </lineage>
</organism>
<accession>A0A0J6CJT3</accession>
<comment type="catalytic activity">
    <reaction evidence="6 8">
        <text>adenine + H2O + H(+) = hypoxanthine + NH4(+)</text>
        <dbReference type="Rhea" id="RHEA:23688"/>
        <dbReference type="ChEBI" id="CHEBI:15377"/>
        <dbReference type="ChEBI" id="CHEBI:15378"/>
        <dbReference type="ChEBI" id="CHEBI:16708"/>
        <dbReference type="ChEBI" id="CHEBI:17368"/>
        <dbReference type="ChEBI" id="CHEBI:28938"/>
        <dbReference type="EC" id="3.5.4.2"/>
    </reaction>
</comment>
<evidence type="ECO:0000256" key="2">
    <source>
        <dbReference type="ARBA" id="ARBA00006773"/>
    </source>
</evidence>
<evidence type="ECO:0000256" key="6">
    <source>
        <dbReference type="ARBA" id="ARBA00047720"/>
    </source>
</evidence>
<dbReference type="RefSeq" id="WP_048311183.1">
    <property type="nucleotide sequence ID" value="NZ_CP119526.1"/>
</dbReference>
<dbReference type="Gene3D" id="2.30.40.10">
    <property type="entry name" value="Urease, subunit C, domain 1"/>
    <property type="match status" value="1"/>
</dbReference>
<dbReference type="GO" id="GO:0006146">
    <property type="term" value="P:adenine catabolic process"/>
    <property type="evidence" value="ECO:0007669"/>
    <property type="project" value="InterPro"/>
</dbReference>
<comment type="cofactor">
    <cofactor evidence="1 8">
        <name>Mn(2+)</name>
        <dbReference type="ChEBI" id="CHEBI:29035"/>
    </cofactor>
</comment>
<protein>
    <recommendedName>
        <fullName evidence="7 8">Adenine deaminase</fullName>
        <shortName evidence="8">Adenase</shortName>
        <shortName evidence="8">Adenine aminase</shortName>
        <ecNumber evidence="3 8">3.5.4.2</ecNumber>
    </recommendedName>
</protein>
<evidence type="ECO:0000256" key="3">
    <source>
        <dbReference type="ARBA" id="ARBA00012782"/>
    </source>
</evidence>
<name>A0A0J6CJT3_9BACL</name>
<dbReference type="CDD" id="cd01295">
    <property type="entry name" value="AdeC"/>
    <property type="match status" value="1"/>
</dbReference>
<dbReference type="PATRIC" id="fig|157733.3.peg.185"/>
<feature type="domain" description="Adenine deaminase C-terminal" evidence="10">
    <location>
        <begin position="395"/>
        <end position="564"/>
    </location>
</feature>
<evidence type="ECO:0000256" key="8">
    <source>
        <dbReference type="HAMAP-Rule" id="MF_01518"/>
    </source>
</evidence>
<evidence type="ECO:0000313" key="11">
    <source>
        <dbReference type="EMBL" id="KMM36471.1"/>
    </source>
</evidence>
<dbReference type="HAMAP" id="MF_01518">
    <property type="entry name" value="Adenine_deamin"/>
    <property type="match status" value="1"/>
</dbReference>
<dbReference type="FunFam" id="3.20.20.140:FF:000016">
    <property type="entry name" value="Adenine deaminase"/>
    <property type="match status" value="1"/>
</dbReference>
<comment type="similarity">
    <text evidence="2 8">Belongs to the metallo-dependent hydrolases superfamily. Adenine deaminase family.</text>
</comment>
<dbReference type="InterPro" id="IPR032466">
    <property type="entry name" value="Metal_Hydrolase"/>
</dbReference>
<proteinExistence type="inferred from homology"/>
<comment type="caution">
    <text evidence="11">The sequence shown here is derived from an EMBL/GenBank/DDBJ whole genome shotgun (WGS) entry which is preliminary data.</text>
</comment>
<evidence type="ECO:0000256" key="1">
    <source>
        <dbReference type="ARBA" id="ARBA00001936"/>
    </source>
</evidence>
<evidence type="ECO:0000259" key="9">
    <source>
        <dbReference type="Pfam" id="PF01979"/>
    </source>
</evidence>
<evidence type="ECO:0000256" key="5">
    <source>
        <dbReference type="ARBA" id="ARBA00023211"/>
    </source>
</evidence>
<reference evidence="11" key="1">
    <citation type="submission" date="2015-06" db="EMBL/GenBank/DDBJ databases">
        <authorList>
            <person name="Liu B."/>
            <person name="Wang J."/>
            <person name="Zhu Y."/>
            <person name="Liu G."/>
            <person name="Chen Q."/>
            <person name="Zheng C."/>
            <person name="Che J."/>
            <person name="Ge C."/>
            <person name="Shi H."/>
            <person name="Pan Z."/>
            <person name="Liu X."/>
        </authorList>
    </citation>
    <scope>NUCLEOTIDE SEQUENCE [LARGE SCALE GENOMIC DNA]</scope>
    <source>
        <strain evidence="11">DSM 16346</strain>
    </source>
</reference>
<dbReference type="EMBL" id="LELK01000004">
    <property type="protein sequence ID" value="KMM36471.1"/>
    <property type="molecule type" value="Genomic_DNA"/>
</dbReference>
<evidence type="ECO:0000259" key="10">
    <source>
        <dbReference type="Pfam" id="PF13382"/>
    </source>
</evidence>
<dbReference type="SUPFAM" id="SSF51338">
    <property type="entry name" value="Composite domain of metallo-dependent hydrolases"/>
    <property type="match status" value="1"/>
</dbReference>
<dbReference type="InterPro" id="IPR006680">
    <property type="entry name" value="Amidohydro-rel"/>
</dbReference>
<dbReference type="OrthoDB" id="9775607at2"/>
<dbReference type="InterPro" id="IPR006679">
    <property type="entry name" value="Adenine_deam"/>
</dbReference>
<evidence type="ECO:0000256" key="4">
    <source>
        <dbReference type="ARBA" id="ARBA00022801"/>
    </source>
</evidence>
<dbReference type="PANTHER" id="PTHR11113">
    <property type="entry name" value="N-ACETYLGLUCOSAMINE-6-PHOSPHATE DEACETYLASE"/>
    <property type="match status" value="1"/>
</dbReference>
<dbReference type="Gene3D" id="3.20.20.140">
    <property type="entry name" value="Metal-dependent hydrolases"/>
    <property type="match status" value="1"/>
</dbReference>
<dbReference type="AlphaFoldDB" id="A0A0J6CJT3"/>
<dbReference type="InterPro" id="IPR026912">
    <property type="entry name" value="Adenine_deam_C"/>
</dbReference>
<gene>
    <name evidence="8" type="primary">ade</name>
    <name evidence="11" type="ORF">AB986_10865</name>
</gene>
<dbReference type="PANTHER" id="PTHR11113:SF2">
    <property type="entry name" value="ADENINE DEAMINASE"/>
    <property type="match status" value="1"/>
</dbReference>
<dbReference type="GO" id="GO:0000034">
    <property type="term" value="F:adenine deaminase activity"/>
    <property type="evidence" value="ECO:0007669"/>
    <property type="project" value="UniProtKB-UniRule"/>
</dbReference>
<feature type="domain" description="Amidohydrolase-related" evidence="9">
    <location>
        <begin position="64"/>
        <end position="347"/>
    </location>
</feature>
<evidence type="ECO:0000313" key="12">
    <source>
        <dbReference type="Proteomes" id="UP000035996"/>
    </source>
</evidence>